<dbReference type="Gene3D" id="3.30.559.10">
    <property type="entry name" value="Chloramphenicol acetyltransferase-like domain"/>
    <property type="match status" value="2"/>
</dbReference>
<dbReference type="SMART" id="SM01294">
    <property type="entry name" value="PKS_PP_betabranch"/>
    <property type="match status" value="1"/>
</dbReference>
<dbReference type="SMART" id="SM00823">
    <property type="entry name" value="PKS_PP"/>
    <property type="match status" value="1"/>
</dbReference>
<dbReference type="NCBIfam" id="TIGR01733">
    <property type="entry name" value="AA-adenyl-dom"/>
    <property type="match status" value="1"/>
</dbReference>
<keyword evidence="7" id="KW-1185">Reference proteome</keyword>
<dbReference type="Gene3D" id="1.10.1200.10">
    <property type="entry name" value="ACP-like"/>
    <property type="match status" value="1"/>
</dbReference>
<dbReference type="Pfam" id="PF00668">
    <property type="entry name" value="Condensation"/>
    <property type="match status" value="2"/>
</dbReference>
<organism evidence="6 7">
    <name type="scientific">Anabaena lutea FACHB-196</name>
    <dbReference type="NCBI Taxonomy" id="2692881"/>
    <lineage>
        <taxon>Bacteria</taxon>
        <taxon>Bacillati</taxon>
        <taxon>Cyanobacteriota</taxon>
        <taxon>Cyanophyceae</taxon>
        <taxon>Nostocales</taxon>
        <taxon>Nostocaceae</taxon>
        <taxon>Anabaena</taxon>
    </lineage>
</organism>
<evidence type="ECO:0000259" key="5">
    <source>
        <dbReference type="PROSITE" id="PS50075"/>
    </source>
</evidence>
<dbReference type="InterPro" id="IPR010071">
    <property type="entry name" value="AA_adenyl_dom"/>
</dbReference>
<gene>
    <name evidence="6" type="ORF">H6G59_05530</name>
</gene>
<dbReference type="PROSITE" id="PS00012">
    <property type="entry name" value="PHOSPHOPANTETHEINE"/>
    <property type="match status" value="1"/>
</dbReference>
<dbReference type="InterPro" id="IPR023213">
    <property type="entry name" value="CAT-like_dom_sf"/>
</dbReference>
<comment type="caution">
    <text evidence="6">The sequence shown here is derived from an EMBL/GenBank/DDBJ whole genome shotgun (WGS) entry which is preliminary data.</text>
</comment>
<dbReference type="NCBIfam" id="TIGR01720">
    <property type="entry name" value="NRPS-para261"/>
    <property type="match status" value="1"/>
</dbReference>
<protein>
    <submittedName>
        <fullName evidence="6">Amino acid adenylation domain-containing protein</fullName>
    </submittedName>
</protein>
<dbReference type="SUPFAM" id="SSF56801">
    <property type="entry name" value="Acetyl-CoA synthetase-like"/>
    <property type="match status" value="1"/>
</dbReference>
<keyword evidence="2" id="KW-0596">Phosphopantetheine</keyword>
<keyword evidence="4" id="KW-0045">Antibiotic biosynthesis</keyword>
<dbReference type="EMBL" id="JACJST010000003">
    <property type="protein sequence ID" value="MBD2567367.1"/>
    <property type="molecule type" value="Genomic_DNA"/>
</dbReference>
<evidence type="ECO:0000256" key="3">
    <source>
        <dbReference type="ARBA" id="ARBA00022553"/>
    </source>
</evidence>
<dbReference type="Pfam" id="PF00550">
    <property type="entry name" value="PP-binding"/>
    <property type="match status" value="1"/>
</dbReference>
<dbReference type="InterPro" id="IPR010060">
    <property type="entry name" value="NRPS_synth"/>
</dbReference>
<dbReference type="Pfam" id="PF13193">
    <property type="entry name" value="AMP-binding_C"/>
    <property type="match status" value="1"/>
</dbReference>
<dbReference type="Pfam" id="PF00501">
    <property type="entry name" value="AMP-binding"/>
    <property type="match status" value="1"/>
</dbReference>
<dbReference type="InterPro" id="IPR000873">
    <property type="entry name" value="AMP-dep_synth/lig_dom"/>
</dbReference>
<dbReference type="CDD" id="cd05930">
    <property type="entry name" value="A_NRPS"/>
    <property type="match status" value="1"/>
</dbReference>
<dbReference type="PROSITE" id="PS00455">
    <property type="entry name" value="AMP_BINDING"/>
    <property type="match status" value="1"/>
</dbReference>
<dbReference type="RefSeq" id="WP_190712215.1">
    <property type="nucleotide sequence ID" value="NZ_JACJST010000003.1"/>
</dbReference>
<evidence type="ECO:0000256" key="4">
    <source>
        <dbReference type="ARBA" id="ARBA00023194"/>
    </source>
</evidence>
<evidence type="ECO:0000313" key="7">
    <source>
        <dbReference type="Proteomes" id="UP000640531"/>
    </source>
</evidence>
<proteinExistence type="predicted"/>
<evidence type="ECO:0000256" key="2">
    <source>
        <dbReference type="ARBA" id="ARBA00022450"/>
    </source>
</evidence>
<dbReference type="InterPro" id="IPR036736">
    <property type="entry name" value="ACP-like_sf"/>
</dbReference>
<dbReference type="Gene3D" id="3.40.50.980">
    <property type="match status" value="2"/>
</dbReference>
<dbReference type="InterPro" id="IPR020845">
    <property type="entry name" value="AMP-binding_CS"/>
</dbReference>
<dbReference type="PANTHER" id="PTHR45398">
    <property type="match status" value="1"/>
</dbReference>
<dbReference type="InterPro" id="IPR025110">
    <property type="entry name" value="AMP-bd_C"/>
</dbReference>
<keyword evidence="3" id="KW-0597">Phosphoprotein</keyword>
<dbReference type="InterPro" id="IPR006162">
    <property type="entry name" value="Ppantetheine_attach_site"/>
</dbReference>
<feature type="domain" description="Carrier" evidence="5">
    <location>
        <begin position="976"/>
        <end position="1050"/>
    </location>
</feature>
<name>A0ABR8FDV6_9NOST</name>
<dbReference type="Proteomes" id="UP000640531">
    <property type="component" value="Unassembled WGS sequence"/>
</dbReference>
<dbReference type="CDD" id="cd19534">
    <property type="entry name" value="E_NRPS"/>
    <property type="match status" value="1"/>
</dbReference>
<dbReference type="SUPFAM" id="SSF47336">
    <property type="entry name" value="ACP-like"/>
    <property type="match status" value="1"/>
</dbReference>
<comment type="cofactor">
    <cofactor evidence="1">
        <name>pantetheine 4'-phosphate</name>
        <dbReference type="ChEBI" id="CHEBI:47942"/>
    </cofactor>
</comment>
<sequence>MVQATIKGFQISPQQRHLWLLQQAQTIPYLAQCVVQIDGNLNPEIFKKSIEKIVNRHEILRTYFDCLPGMEFPMQVINISSIPLINNHDFSHLDFHQQQVKIEDLFEDVGKQTLKLKQDSLLHLDLIKLASDKYILILRLPALCADKMSMSNIVREMSELYAAYSNGEELINEDEKIQYADISEILNELITSEDTIAGKEYWFKQDIYDSLDLKLLFENNQNSKPEFLPKSLLSLVDSELTVKLKAIASEYNSSICGVILTCWLILVGRLTGKSNLIIGTAFDGREYEGLEEALGLFAKYLPLQCELEENLQFSELLEKVNALTCELGAWQEYFAWEEINQTTNNQKIAIPFFPLCFEFAEQPETYSIGNVSFSICKSYANIDRFKLKLVCVCREDGLSLEFHYDSHVFLREEIQLLAERLETLLNSVVKNSNSAIAEFDILSPTEREQLLFEFNNTKTVELAYQCVHHWFESQVESTPDKIAVVYANQQLTYSQLNQRANQLAHHLQKLGVKPEVLVGICVERSLDMVVGVLGILKAGGAYVPIDPTYPKERLAFILEDTQAAVLLTQQRLLEILPQHHAQVICLDRDEEKFASNQTLSNPSSKTNSENLAYVIYTSGSTGKPKGTLITHKGLVNYLSWCTQAYQVNQGNGTIVHSPLGFDLTITSLFSPLLVGSQVELLPENQSIESLSNALHRSSNLSLVKITPAHLELLKGQFSPSEAAGRTRAFIIGGENLLAENISFWQNAAPDTMLINEYGPTETVVGCCVYQVPTKQHHSGSVPIGKPIANTKLYVLDRHGQLAPIGVAGELHIGGFGLARGYLNRPDLSNEKFIPNPFSTEPGERLYKTGDLARYQLDGTLEYLGRIDDQVKIRGFRIELGEIEAVLSQAPEVEDAVVVVREDIPGNQRLVAYIVFHQESPSSINQLKVFLQQKLPDYMIPSAFVSLNKLPLTPNGKVDRRALPAPDKVRSAQTYVAPRTPVEEILATIWTEILGLERVSIDDNFLELGGDSILSIQVITKAKRAGLQLTHQQIFDHPTIAELATVVGSNLTIHAEQGLITGTLPLTPIQHWFFEQNLPDPHHWNQAVLLEVNQALDPVLLEKVLDQLLEHHDALRLRFECSESGWRQVNANLDQAIAFTVADLSMRSPEQQKLIIEETTAKLQASLNLSQGPLVQVALFDLGQQQTARLLIIIHHLAMDGVSWRILLEDLQTSYQQLQQGQKIDLPPKTTSFMYWSKQLPGYANSTSLQQELNYWLALPQQQPTMTVDFMRGMNTEATKATVSQRLSVSETQALLQELPVAYRTQINDVLLTALMYSFKQWTEQTSLLIDLEGHGREDIFEDVDLSRTVGWFTTIFPVLLDIGNTADLSDAVQKVKEQLRGIPNRGFGYGVLRYLNHQLPAPPQPQVIFNYLGQFDQILPNLSLFSPAKESIGATHSPLGNRSHLLEVEGMVINGQLQLQWSYSTNLHRQETVEKLAEGMVEALRSLIVHSQTTEVNNYTPEDFPDADITQDQLDQVFAELALD</sequence>
<accession>A0ABR8FDV6</accession>
<dbReference type="Gene3D" id="2.30.38.10">
    <property type="entry name" value="Luciferase, Domain 3"/>
    <property type="match status" value="1"/>
</dbReference>
<dbReference type="SUPFAM" id="SSF52777">
    <property type="entry name" value="CoA-dependent acyltransferases"/>
    <property type="match status" value="4"/>
</dbReference>
<evidence type="ECO:0000313" key="6">
    <source>
        <dbReference type="EMBL" id="MBD2567367.1"/>
    </source>
</evidence>
<dbReference type="InterPro" id="IPR009081">
    <property type="entry name" value="PP-bd_ACP"/>
</dbReference>
<dbReference type="PANTHER" id="PTHR45398:SF1">
    <property type="entry name" value="ENZYME, PUTATIVE (JCVI)-RELATED"/>
    <property type="match status" value="1"/>
</dbReference>
<reference evidence="6 7" key="1">
    <citation type="journal article" date="2020" name="ISME J.">
        <title>Comparative genomics reveals insights into cyanobacterial evolution and habitat adaptation.</title>
        <authorList>
            <person name="Chen M.Y."/>
            <person name="Teng W.K."/>
            <person name="Zhao L."/>
            <person name="Hu C.X."/>
            <person name="Zhou Y.K."/>
            <person name="Han B.P."/>
            <person name="Song L.R."/>
            <person name="Shu W.S."/>
        </authorList>
    </citation>
    <scope>NUCLEOTIDE SEQUENCE [LARGE SCALE GENOMIC DNA]</scope>
    <source>
        <strain evidence="6 7">FACHB-196</strain>
    </source>
</reference>
<dbReference type="InterPro" id="IPR001242">
    <property type="entry name" value="Condensation_dom"/>
</dbReference>
<evidence type="ECO:0000256" key="1">
    <source>
        <dbReference type="ARBA" id="ARBA00001957"/>
    </source>
</evidence>
<dbReference type="Gene3D" id="3.30.559.30">
    <property type="entry name" value="Nonribosomal peptide synthetase, condensation domain"/>
    <property type="match status" value="2"/>
</dbReference>
<dbReference type="InterPro" id="IPR020806">
    <property type="entry name" value="PKS_PP-bd"/>
</dbReference>
<dbReference type="Gene3D" id="3.30.300.30">
    <property type="match status" value="1"/>
</dbReference>
<dbReference type="InterPro" id="IPR045851">
    <property type="entry name" value="AMP-bd_C_sf"/>
</dbReference>
<dbReference type="PROSITE" id="PS50075">
    <property type="entry name" value="CARRIER"/>
    <property type="match status" value="1"/>
</dbReference>